<dbReference type="InterPro" id="IPR001611">
    <property type="entry name" value="Leu-rich_rpt"/>
</dbReference>
<comment type="caution">
    <text evidence="16">The sequence shown here is derived from an EMBL/GenBank/DDBJ whole genome shotgun (WGS) entry which is preliminary data.</text>
</comment>
<keyword evidence="8 14" id="KW-0472">Membrane</keyword>
<dbReference type="Pfam" id="PF13855">
    <property type="entry name" value="LRR_8"/>
    <property type="match status" value="6"/>
</dbReference>
<dbReference type="InterPro" id="IPR032675">
    <property type="entry name" value="LRR_dom_sf"/>
</dbReference>
<dbReference type="OrthoDB" id="1055097at2759"/>
<dbReference type="PANTHER" id="PTHR24372:SF77">
    <property type="entry name" value="G-PROTEIN COUPLED RECEPTORS FAMILY 1 PROFILE DOMAIN-CONTAINING PROTEIN"/>
    <property type="match status" value="1"/>
</dbReference>
<dbReference type="PANTHER" id="PTHR24372">
    <property type="entry name" value="GLYCOPROTEIN HORMONE RECEPTOR"/>
    <property type="match status" value="1"/>
</dbReference>
<dbReference type="FunFam" id="3.80.10.10:FF:000732">
    <property type="entry name" value="GD11101"/>
    <property type="match status" value="1"/>
</dbReference>
<keyword evidence="2" id="KW-1003">Cell membrane</keyword>
<dbReference type="InterPro" id="IPR002172">
    <property type="entry name" value="LDrepeatLR_classA_rpt"/>
</dbReference>
<keyword evidence="11" id="KW-0807">Transducer</keyword>
<feature type="transmembrane region" description="Helical" evidence="14">
    <location>
        <begin position="1053"/>
        <end position="1078"/>
    </location>
</feature>
<dbReference type="PROSITE" id="PS51450">
    <property type="entry name" value="LRR"/>
    <property type="match status" value="8"/>
</dbReference>
<evidence type="ECO:0000256" key="5">
    <source>
        <dbReference type="ARBA" id="ARBA00022737"/>
    </source>
</evidence>
<keyword evidence="5" id="KW-0677">Repeat</keyword>
<evidence type="ECO:0000256" key="13">
    <source>
        <dbReference type="SAM" id="MobiDB-lite"/>
    </source>
</evidence>
<dbReference type="SMART" id="SM00365">
    <property type="entry name" value="LRR_SD22"/>
    <property type="match status" value="10"/>
</dbReference>
<feature type="region of interest" description="Disordered" evidence="13">
    <location>
        <begin position="68"/>
        <end position="125"/>
    </location>
</feature>
<dbReference type="Pfam" id="PF00001">
    <property type="entry name" value="7tm_1"/>
    <property type="match status" value="1"/>
</dbReference>
<dbReference type="GO" id="GO:0008528">
    <property type="term" value="F:G protein-coupled peptide receptor activity"/>
    <property type="evidence" value="ECO:0007669"/>
    <property type="project" value="TreeGrafter"/>
</dbReference>
<dbReference type="GO" id="GO:0009755">
    <property type="term" value="P:hormone-mediated signaling pathway"/>
    <property type="evidence" value="ECO:0007669"/>
    <property type="project" value="TreeGrafter"/>
</dbReference>
<dbReference type="InterPro" id="IPR036055">
    <property type="entry name" value="LDL_receptor-like_sf"/>
</dbReference>
<evidence type="ECO:0000259" key="15">
    <source>
        <dbReference type="PROSITE" id="PS50262"/>
    </source>
</evidence>
<dbReference type="SUPFAM" id="SSF81321">
    <property type="entry name" value="Family A G protein-coupled receptor-like"/>
    <property type="match status" value="1"/>
</dbReference>
<feature type="transmembrane region" description="Helical" evidence="14">
    <location>
        <begin position="1005"/>
        <end position="1032"/>
    </location>
</feature>
<evidence type="ECO:0000256" key="10">
    <source>
        <dbReference type="ARBA" id="ARBA00023170"/>
    </source>
</evidence>
<feature type="compositionally biased region" description="Polar residues" evidence="13">
    <location>
        <begin position="94"/>
        <end position="105"/>
    </location>
</feature>
<evidence type="ECO:0000256" key="6">
    <source>
        <dbReference type="ARBA" id="ARBA00022989"/>
    </source>
</evidence>
<keyword evidence="9 12" id="KW-1015">Disulfide bond</keyword>
<evidence type="ECO:0000256" key="4">
    <source>
        <dbReference type="ARBA" id="ARBA00022692"/>
    </source>
</evidence>
<feature type="transmembrane region" description="Helical" evidence="14">
    <location>
        <begin position="1084"/>
        <end position="1104"/>
    </location>
</feature>
<feature type="transmembrane region" description="Helical" evidence="14">
    <location>
        <begin position="830"/>
        <end position="852"/>
    </location>
</feature>
<dbReference type="SUPFAM" id="SSF52058">
    <property type="entry name" value="L domain-like"/>
    <property type="match status" value="2"/>
</dbReference>
<dbReference type="GO" id="GO:0007189">
    <property type="term" value="P:adenylate cyclase-activating G protein-coupled receptor signaling pathway"/>
    <property type="evidence" value="ECO:0007669"/>
    <property type="project" value="TreeGrafter"/>
</dbReference>
<feature type="compositionally biased region" description="Basic and acidic residues" evidence="13">
    <location>
        <begin position="107"/>
        <end position="117"/>
    </location>
</feature>
<dbReference type="Gene3D" id="1.20.1070.10">
    <property type="entry name" value="Rhodopsin 7-helix transmembrane proteins"/>
    <property type="match status" value="1"/>
</dbReference>
<feature type="disulfide bond" evidence="12">
    <location>
        <begin position="198"/>
        <end position="213"/>
    </location>
</feature>
<dbReference type="FunFam" id="3.80.10.10:FF:001164">
    <property type="entry name" value="GH01279p"/>
    <property type="match status" value="1"/>
</dbReference>
<reference evidence="16 17" key="1">
    <citation type="journal article" date="2017" name="Nat. Ecol. Evol.">
        <title>Scallop genome provides insights into evolution of bilaterian karyotype and development.</title>
        <authorList>
            <person name="Wang S."/>
            <person name="Zhang J."/>
            <person name="Jiao W."/>
            <person name="Li J."/>
            <person name="Xun X."/>
            <person name="Sun Y."/>
            <person name="Guo X."/>
            <person name="Huan P."/>
            <person name="Dong B."/>
            <person name="Zhang L."/>
            <person name="Hu X."/>
            <person name="Sun X."/>
            <person name="Wang J."/>
            <person name="Zhao C."/>
            <person name="Wang Y."/>
            <person name="Wang D."/>
            <person name="Huang X."/>
            <person name="Wang R."/>
            <person name="Lv J."/>
            <person name="Li Y."/>
            <person name="Zhang Z."/>
            <person name="Liu B."/>
            <person name="Lu W."/>
            <person name="Hui Y."/>
            <person name="Liang J."/>
            <person name="Zhou Z."/>
            <person name="Hou R."/>
            <person name="Li X."/>
            <person name="Liu Y."/>
            <person name="Li H."/>
            <person name="Ning X."/>
            <person name="Lin Y."/>
            <person name="Zhao L."/>
            <person name="Xing Q."/>
            <person name="Dou J."/>
            <person name="Li Y."/>
            <person name="Mao J."/>
            <person name="Guo H."/>
            <person name="Dou H."/>
            <person name="Li T."/>
            <person name="Mu C."/>
            <person name="Jiang W."/>
            <person name="Fu Q."/>
            <person name="Fu X."/>
            <person name="Miao Y."/>
            <person name="Liu J."/>
            <person name="Yu Q."/>
            <person name="Li R."/>
            <person name="Liao H."/>
            <person name="Li X."/>
            <person name="Kong Y."/>
            <person name="Jiang Z."/>
            <person name="Chourrout D."/>
            <person name="Li R."/>
            <person name="Bao Z."/>
        </authorList>
    </citation>
    <scope>NUCLEOTIDE SEQUENCE [LARGE SCALE GENOMIC DNA]</scope>
    <source>
        <strain evidence="16 17">PY_sf001</strain>
    </source>
</reference>
<evidence type="ECO:0000256" key="8">
    <source>
        <dbReference type="ARBA" id="ARBA00023136"/>
    </source>
</evidence>
<gene>
    <name evidence="16" type="ORF">KP79_PYT00222</name>
</gene>
<organism evidence="16 17">
    <name type="scientific">Mizuhopecten yessoensis</name>
    <name type="common">Japanese scallop</name>
    <name type="synonym">Patinopecten yessoensis</name>
    <dbReference type="NCBI Taxonomy" id="6573"/>
    <lineage>
        <taxon>Eukaryota</taxon>
        <taxon>Metazoa</taxon>
        <taxon>Spiralia</taxon>
        <taxon>Lophotrochozoa</taxon>
        <taxon>Mollusca</taxon>
        <taxon>Bivalvia</taxon>
        <taxon>Autobranchia</taxon>
        <taxon>Pteriomorphia</taxon>
        <taxon>Pectinida</taxon>
        <taxon>Pectinoidea</taxon>
        <taxon>Pectinidae</taxon>
        <taxon>Mizuhopecten</taxon>
    </lineage>
</organism>
<keyword evidence="6 14" id="KW-1133">Transmembrane helix</keyword>
<sequence length="1139" mass="128166">MAADDSLVLNRIDNPIRTMALASTQCHRNQLTPTCNNTVNHKHGLVNEYSRGNSHNVWWKKEEIEASRDDKRLEGKQIQSNSHFNKNIEKNKKSQQYRQKSTGQDIPNKESLPKDQPKCLGTSGGCGDNNSSDKIAKSNTSLHGTFSKSMAVDGGLRSLIRRPEGVTVEKRCPKEFHNCSGSYHCLKSNQKIPHSQVCDGSNQCPQAEDEKACSTQMDPFCLCLGLRMTASKVIPSDAFFDVSDKPLLFNMNSRVYPIKSNQNVLLLSKAKYISFNNFRDTIPKNMFSIFPKVVHLNLSYSNIQYLRDELFIGISNLRQLDLSHNNIKRLSAAVFSGMSSLQILDLSYNKIRNLHDNVFSELSGLLYLNLSHNREDELFKKSLRSSISYGFRDSKHYNIRVLTLTSSVFNGLNNLIHLDLSSNDLANIPVYLFEELSSLKNLDLTNNLIGFWGLRNNMFFGLSGLRNLYLSHNMISYFPDYMFNGLFNLSNLDLSYNILSDSADNLLDRLTSLCDLDLPRISRSFLHDHMFNGLNRLGHLNLSHNVIQLDLPYSIFNGLSSLLTLDLSYNKIQTFPGHAFDGIPCVVNIRLSYNGVKNISLEAFRNLGRLKHLDFSHNEILFTADHKFNGSSSLRKLDLSHNKIVSIFDHIFSEMTSLTVLYLSHNNILVLPGDTFDGLFNIQILIISYNRLTNISTEAFSRLYNLLTLDLSHNDITTTPTFPFKAKISKLDLSYNDLTSLQPGSFFNCHRMMSLNVIGNPLEVQEHMFDGLDTLKFLFTDTLFACCVKPKSVGDDKCLAAECFTSSCEAAQSDAISSCQTLIRSEVLRIFLWIIGVCAVVGNAIVIVYRVILDRDNITKSYSVFVLNLGISDFFMGVYLSIIGTVDAYYKGVYALNATEWKESLLCSLAGVLSTVSSEMSTFIVLLVTIDRLIAIVFPMSRHTGRSITWKHATVVCVILWIFSIILAVIPTFLVQSYFKGQFYSQSGVCLALPLTAQKQTGSEYSAAVFVGLNSVIFVVILVGQIVIFISLKRRRNISSQSQRRDLEVAKTLFLVVATDFCCWCPIGVMGVMSLYGFQIPDYVYAWVMVFVLPVNAAVNPFLYTLTSIWRRRRANTASRTTTIPLQIRTTMAIPGANA</sequence>
<comment type="caution">
    <text evidence="12">Lacks conserved residue(s) required for the propagation of feature annotation.</text>
</comment>
<dbReference type="AlphaFoldDB" id="A0A210R3H7"/>
<accession>A0A210R3H7</accession>
<dbReference type="PROSITE" id="PS50262">
    <property type="entry name" value="G_PROTEIN_RECEP_F1_2"/>
    <property type="match status" value="1"/>
</dbReference>
<keyword evidence="10" id="KW-0675">Receptor</keyword>
<evidence type="ECO:0000313" key="16">
    <source>
        <dbReference type="EMBL" id="OWF55613.1"/>
    </source>
</evidence>
<dbReference type="Gene3D" id="4.10.400.10">
    <property type="entry name" value="Low-density Lipoprotein Receptor"/>
    <property type="match status" value="1"/>
</dbReference>
<dbReference type="InterPro" id="IPR000276">
    <property type="entry name" value="GPCR_Rhodpsn"/>
</dbReference>
<dbReference type="PRINTS" id="PR00019">
    <property type="entry name" value="LEURICHRPT"/>
</dbReference>
<evidence type="ECO:0000313" key="17">
    <source>
        <dbReference type="Proteomes" id="UP000242188"/>
    </source>
</evidence>
<dbReference type="Proteomes" id="UP000242188">
    <property type="component" value="Unassembled WGS sequence"/>
</dbReference>
<protein>
    <recommendedName>
        <fullName evidence="15">G-protein coupled receptors family 1 profile domain-containing protein</fullName>
    </recommendedName>
</protein>
<keyword evidence="17" id="KW-1185">Reference proteome</keyword>
<dbReference type="InterPro" id="IPR002131">
    <property type="entry name" value="Gphrmn_rcpt_fam"/>
</dbReference>
<evidence type="ECO:0000256" key="7">
    <source>
        <dbReference type="ARBA" id="ARBA00023040"/>
    </source>
</evidence>
<evidence type="ECO:0000256" key="9">
    <source>
        <dbReference type="ARBA" id="ARBA00023157"/>
    </source>
</evidence>
<dbReference type="Pfam" id="PF13516">
    <property type="entry name" value="LRR_6"/>
    <property type="match status" value="1"/>
</dbReference>
<feature type="transmembrane region" description="Helical" evidence="14">
    <location>
        <begin position="923"/>
        <end position="941"/>
    </location>
</feature>
<evidence type="ECO:0000256" key="1">
    <source>
        <dbReference type="ARBA" id="ARBA00004651"/>
    </source>
</evidence>
<proteinExistence type="predicted"/>
<feature type="domain" description="G-protein coupled receptors family 1 profile" evidence="15">
    <location>
        <begin position="842"/>
        <end position="1104"/>
    </location>
</feature>
<dbReference type="GO" id="GO:0016500">
    <property type="term" value="F:protein-hormone receptor activity"/>
    <property type="evidence" value="ECO:0007669"/>
    <property type="project" value="InterPro"/>
</dbReference>
<dbReference type="InterPro" id="IPR017452">
    <property type="entry name" value="GPCR_Rhodpsn_7TM"/>
</dbReference>
<evidence type="ECO:0000256" key="11">
    <source>
        <dbReference type="ARBA" id="ARBA00023224"/>
    </source>
</evidence>
<feature type="transmembrane region" description="Helical" evidence="14">
    <location>
        <begin position="953"/>
        <end position="974"/>
    </location>
</feature>
<keyword evidence="4 14" id="KW-0812">Transmembrane</keyword>
<name>A0A210R3H7_MIZYE</name>
<evidence type="ECO:0000256" key="2">
    <source>
        <dbReference type="ARBA" id="ARBA00022475"/>
    </source>
</evidence>
<evidence type="ECO:0000256" key="12">
    <source>
        <dbReference type="PROSITE-ProRule" id="PRU00124"/>
    </source>
</evidence>
<dbReference type="SMART" id="SM00369">
    <property type="entry name" value="LRR_TYP"/>
    <property type="match status" value="16"/>
</dbReference>
<dbReference type="InterPro" id="IPR003591">
    <property type="entry name" value="Leu-rich_rpt_typical-subtyp"/>
</dbReference>
<comment type="subcellular location">
    <subcellularLocation>
        <location evidence="1">Cell membrane</location>
        <topology evidence="1">Multi-pass membrane protein</topology>
    </subcellularLocation>
</comment>
<dbReference type="PRINTS" id="PR00237">
    <property type="entry name" value="GPCRRHODOPSN"/>
</dbReference>
<evidence type="ECO:0000256" key="3">
    <source>
        <dbReference type="ARBA" id="ARBA00022614"/>
    </source>
</evidence>
<dbReference type="PROSITE" id="PS50068">
    <property type="entry name" value="LDLRA_2"/>
    <property type="match status" value="1"/>
</dbReference>
<dbReference type="SMART" id="SM00192">
    <property type="entry name" value="LDLa"/>
    <property type="match status" value="1"/>
</dbReference>
<dbReference type="GO" id="GO:0005886">
    <property type="term" value="C:plasma membrane"/>
    <property type="evidence" value="ECO:0007669"/>
    <property type="project" value="UniProtKB-SubCell"/>
</dbReference>
<dbReference type="CDD" id="cd00112">
    <property type="entry name" value="LDLa"/>
    <property type="match status" value="1"/>
</dbReference>
<evidence type="ECO:0000256" key="14">
    <source>
        <dbReference type="SAM" id="Phobius"/>
    </source>
</evidence>
<dbReference type="EMBL" id="NEDP02000581">
    <property type="protein sequence ID" value="OWF55613.1"/>
    <property type="molecule type" value="Genomic_DNA"/>
</dbReference>
<dbReference type="STRING" id="6573.A0A210R3H7"/>
<feature type="transmembrane region" description="Helical" evidence="14">
    <location>
        <begin position="864"/>
        <end position="886"/>
    </location>
</feature>
<keyword evidence="3" id="KW-0433">Leucine-rich repeat</keyword>
<dbReference type="Gene3D" id="3.80.10.10">
    <property type="entry name" value="Ribonuclease Inhibitor"/>
    <property type="match status" value="4"/>
</dbReference>
<dbReference type="PRINTS" id="PR00373">
    <property type="entry name" value="GLYCHORMONER"/>
</dbReference>
<keyword evidence="7" id="KW-0297">G-protein coupled receptor</keyword>